<comment type="cofactor">
    <cofactor evidence="1">
        <name>a divalent metal cation</name>
        <dbReference type="ChEBI" id="CHEBI:60240"/>
    </cofactor>
</comment>
<evidence type="ECO:0000313" key="6">
    <source>
        <dbReference type="Proteomes" id="UP000271162"/>
    </source>
</evidence>
<dbReference type="PANTHER" id="PTHR12243:SF67">
    <property type="entry name" value="COREPRESSOR OF PANGOLIN, ISOFORM A-RELATED"/>
    <property type="match status" value="1"/>
</dbReference>
<keyword evidence="6" id="KW-1185">Reference proteome</keyword>
<name>A0A0N4YQ21_NIPBR</name>
<dbReference type="InterPro" id="IPR039353">
    <property type="entry name" value="TF_Adf1"/>
</dbReference>
<dbReference type="InterPro" id="IPR027806">
    <property type="entry name" value="HARBI1_dom"/>
</dbReference>
<dbReference type="WBParaSite" id="NBR_0001934301-mRNA-1">
    <property type="protein sequence ID" value="NBR_0001934301-mRNA-1"/>
    <property type="gene ID" value="NBR_0001934301"/>
</dbReference>
<evidence type="ECO:0000256" key="1">
    <source>
        <dbReference type="ARBA" id="ARBA00001968"/>
    </source>
</evidence>
<dbReference type="Pfam" id="PF13359">
    <property type="entry name" value="DDE_Tnp_4"/>
    <property type="match status" value="1"/>
</dbReference>
<proteinExistence type="predicted"/>
<evidence type="ECO:0000256" key="3">
    <source>
        <dbReference type="SAM" id="MobiDB-lite"/>
    </source>
</evidence>
<dbReference type="STRING" id="27835.A0A0N4YQ21"/>
<feature type="region of interest" description="Disordered" evidence="3">
    <location>
        <begin position="153"/>
        <end position="187"/>
    </location>
</feature>
<reference evidence="7" key="1">
    <citation type="submission" date="2017-02" db="UniProtKB">
        <authorList>
            <consortium name="WormBaseParasite"/>
        </authorList>
    </citation>
    <scope>IDENTIFICATION</scope>
</reference>
<dbReference type="PROSITE" id="PS51029">
    <property type="entry name" value="MADF"/>
    <property type="match status" value="1"/>
</dbReference>
<dbReference type="InterPro" id="IPR006578">
    <property type="entry name" value="MADF-dom"/>
</dbReference>
<dbReference type="PANTHER" id="PTHR12243">
    <property type="entry name" value="MADF DOMAIN TRANSCRIPTION FACTOR"/>
    <property type="match status" value="1"/>
</dbReference>
<evidence type="ECO:0000313" key="7">
    <source>
        <dbReference type="WBParaSite" id="NBR_0001934301-mRNA-1"/>
    </source>
</evidence>
<dbReference type="SMART" id="SM00595">
    <property type="entry name" value="MADF"/>
    <property type="match status" value="1"/>
</dbReference>
<organism evidence="7">
    <name type="scientific">Nippostrongylus brasiliensis</name>
    <name type="common">Rat hookworm</name>
    <dbReference type="NCBI Taxonomy" id="27835"/>
    <lineage>
        <taxon>Eukaryota</taxon>
        <taxon>Metazoa</taxon>
        <taxon>Ecdysozoa</taxon>
        <taxon>Nematoda</taxon>
        <taxon>Chromadorea</taxon>
        <taxon>Rhabditida</taxon>
        <taxon>Rhabditina</taxon>
        <taxon>Rhabditomorpha</taxon>
        <taxon>Strongyloidea</taxon>
        <taxon>Heligmosomidae</taxon>
        <taxon>Nippostrongylus</taxon>
    </lineage>
</organism>
<reference evidence="5 6" key="2">
    <citation type="submission" date="2018-11" db="EMBL/GenBank/DDBJ databases">
        <authorList>
            <consortium name="Pathogen Informatics"/>
        </authorList>
    </citation>
    <scope>NUCLEOTIDE SEQUENCE [LARGE SCALE GENOMIC DNA]</scope>
</reference>
<keyword evidence="2" id="KW-0479">Metal-binding</keyword>
<feature type="domain" description="MADF" evidence="4">
    <location>
        <begin position="40"/>
        <end position="135"/>
    </location>
</feature>
<dbReference type="EMBL" id="UYSL01024107">
    <property type="protein sequence ID" value="VDL83078.1"/>
    <property type="molecule type" value="Genomic_DNA"/>
</dbReference>
<protein>
    <submittedName>
        <fullName evidence="7">MADF domain-containing protein</fullName>
    </submittedName>
</protein>
<dbReference type="AlphaFoldDB" id="A0A0N4YQ21"/>
<dbReference type="Proteomes" id="UP000271162">
    <property type="component" value="Unassembled WGS sequence"/>
</dbReference>
<sequence>MSARGSSQNSDIDECVFIPSKKAKVDVLPLDLWTDDHRFTLINEVMVVPALWDIRLPSYKLKQNDFLWPKIAEAVNAAHGTVFTASAKKQWRNLRDTFVKKNRALQTMQNGSSTDQLPVRWKFFNAMQFLLETMDVGKRLSNIGASVSECAGPSSSAQHLADKERSTSVESSLSAHPLSSADSPAVVLKEEEEETPVVRKKRFSLWRREVTSKEAALERICNAVEAASADDQFQAFDEDRAYVNEAHVPYLDMRFRILDAYLSSLNPSSFYKLIAHGTSYSHLWGEFAIEATTARKNVHEVARTIIEGSYFSLILSPLDARKVPLLTELHSETFPTPTASTWANAVQEFRRQWDYPAAMGALDGKHVTCVCPANTGSTFYNYKGYYSIVLLALVDANYRCVIYDLGASGRLTDAGVFMNSAMKAFLEEHDCDFPGPVDLGSAGRVGNHSPKMLHTLR</sequence>
<evidence type="ECO:0000256" key="2">
    <source>
        <dbReference type="ARBA" id="ARBA00022723"/>
    </source>
</evidence>
<evidence type="ECO:0000313" key="5">
    <source>
        <dbReference type="EMBL" id="VDL83078.1"/>
    </source>
</evidence>
<evidence type="ECO:0000259" key="4">
    <source>
        <dbReference type="PROSITE" id="PS51029"/>
    </source>
</evidence>
<dbReference type="GO" id="GO:0046872">
    <property type="term" value="F:metal ion binding"/>
    <property type="evidence" value="ECO:0007669"/>
    <property type="project" value="UniProtKB-KW"/>
</dbReference>
<gene>
    <name evidence="5" type="ORF">NBR_LOCUS19344</name>
</gene>
<dbReference type="Pfam" id="PF10545">
    <property type="entry name" value="MADF_DNA_bdg"/>
    <property type="match status" value="1"/>
</dbReference>
<accession>A0A0N4YQ21</accession>